<gene>
    <name evidence="4" type="ORF">FYJ85_01770</name>
</gene>
<feature type="compositionally biased region" description="Basic residues" evidence="2">
    <location>
        <begin position="1"/>
        <end position="21"/>
    </location>
</feature>
<accession>A0A844FY15</accession>
<dbReference type="Pfam" id="PF01408">
    <property type="entry name" value="GFO_IDH_MocA"/>
    <property type="match status" value="1"/>
</dbReference>
<evidence type="ECO:0000313" key="5">
    <source>
        <dbReference type="Proteomes" id="UP000435649"/>
    </source>
</evidence>
<keyword evidence="1" id="KW-0560">Oxidoreductase</keyword>
<dbReference type="Proteomes" id="UP000435649">
    <property type="component" value="Unassembled WGS sequence"/>
</dbReference>
<dbReference type="InterPro" id="IPR000683">
    <property type="entry name" value="Gfo/Idh/MocA-like_OxRdtase_N"/>
</dbReference>
<dbReference type="InterPro" id="IPR050463">
    <property type="entry name" value="Gfo/Idh/MocA_oxidrdct_glycsds"/>
</dbReference>
<proteinExistence type="predicted"/>
<feature type="region of interest" description="Disordered" evidence="2">
    <location>
        <begin position="109"/>
        <end position="129"/>
    </location>
</feature>
<dbReference type="PANTHER" id="PTHR43818">
    <property type="entry name" value="BCDNA.GH03377"/>
    <property type="match status" value="1"/>
</dbReference>
<evidence type="ECO:0000256" key="2">
    <source>
        <dbReference type="SAM" id="MobiDB-lite"/>
    </source>
</evidence>
<organism evidence="4 5">
    <name type="scientific">Victivallis lenta</name>
    <dbReference type="NCBI Taxonomy" id="2606640"/>
    <lineage>
        <taxon>Bacteria</taxon>
        <taxon>Pseudomonadati</taxon>
        <taxon>Lentisphaerota</taxon>
        <taxon>Lentisphaeria</taxon>
        <taxon>Victivallales</taxon>
        <taxon>Victivallaceae</taxon>
        <taxon>Victivallis</taxon>
    </lineage>
</organism>
<protein>
    <submittedName>
        <fullName evidence="4">Gfo/Idh/MocA family oxidoreductase</fullName>
    </submittedName>
</protein>
<evidence type="ECO:0000259" key="3">
    <source>
        <dbReference type="Pfam" id="PF01408"/>
    </source>
</evidence>
<evidence type="ECO:0000313" key="4">
    <source>
        <dbReference type="EMBL" id="MST95773.1"/>
    </source>
</evidence>
<feature type="region of interest" description="Disordered" evidence="2">
    <location>
        <begin position="1"/>
        <end position="38"/>
    </location>
</feature>
<evidence type="ECO:0000256" key="1">
    <source>
        <dbReference type="ARBA" id="ARBA00023002"/>
    </source>
</evidence>
<dbReference type="InterPro" id="IPR036291">
    <property type="entry name" value="NAD(P)-bd_dom_sf"/>
</dbReference>
<comment type="caution">
    <text evidence="4">The sequence shown here is derived from an EMBL/GenBank/DDBJ whole genome shotgun (WGS) entry which is preliminary data.</text>
</comment>
<keyword evidence="5" id="KW-1185">Reference proteome</keyword>
<dbReference type="EMBL" id="VUNS01000001">
    <property type="protein sequence ID" value="MST95773.1"/>
    <property type="molecule type" value="Genomic_DNA"/>
</dbReference>
<sequence length="580" mass="63210">MVRRAAGRARRARLPARRRGRKETAECRAHSRAGRGGVALRHGDRIQIRLHAGGGPERHHPDQQHLLDRLRRILRAVPRKSGVPARAQGAALRASLRLSAGRNRGLYGAVTRTGQRKRGPAGRPDELPRHLPAQRAAAEGKAESLQGCRAAVGLGGDHSADRRRLNNDFCKKIGIAGCICPFRHHVKDNEMLPPSACTAVGLKQRWITCNPCSVSPQQPKGVETMEKVRIGVIGCGYMAQTAHIPCLAMNPAAELAAVCSRRVEVAEAVARRWGVPFACGSEEELLSRELDAVFVLTPVQWHLANVGEALKAGKAVFTEKPAAMSVESARKLAAAAAAAGKGVSVGYMKRHDANLAELRRILDEKKWGKLLFLRAHAFIGSHWNAAIDSLVPVVRATSPAPAFDAAPLDPGPAFLKAPRDAKFYSFDNPYYGLLDTGCHSINLLRFLAGTEPKVISASERGGAKFAELDFGGVTGTFEFCVNFNMRRWDEVTELCFERASIRILTPPPLEMQSSSTVEIYDEAGALSRRFTLENNRQWSFRLQTDAFVEKVRAGDNSAADLADAEKDIAVIEAISQALHQ</sequence>
<dbReference type="GO" id="GO:0000166">
    <property type="term" value="F:nucleotide binding"/>
    <property type="evidence" value="ECO:0007669"/>
    <property type="project" value="InterPro"/>
</dbReference>
<reference evidence="4 5" key="1">
    <citation type="submission" date="2019-08" db="EMBL/GenBank/DDBJ databases">
        <title>In-depth cultivation of the pig gut microbiome towards novel bacterial diversity and tailored functional studies.</title>
        <authorList>
            <person name="Wylensek D."/>
            <person name="Hitch T.C.A."/>
            <person name="Clavel T."/>
        </authorList>
    </citation>
    <scope>NUCLEOTIDE SEQUENCE [LARGE SCALE GENOMIC DNA]</scope>
    <source>
        <strain evidence="4 5">BBE-744-WT-12</strain>
    </source>
</reference>
<dbReference type="Gene3D" id="3.30.360.10">
    <property type="entry name" value="Dihydrodipicolinate Reductase, domain 2"/>
    <property type="match status" value="1"/>
</dbReference>
<dbReference type="PANTHER" id="PTHR43818:SF11">
    <property type="entry name" value="BCDNA.GH03377"/>
    <property type="match status" value="1"/>
</dbReference>
<dbReference type="SUPFAM" id="SSF51735">
    <property type="entry name" value="NAD(P)-binding Rossmann-fold domains"/>
    <property type="match status" value="1"/>
</dbReference>
<dbReference type="SUPFAM" id="SSF55347">
    <property type="entry name" value="Glyceraldehyde-3-phosphate dehydrogenase-like, C-terminal domain"/>
    <property type="match status" value="1"/>
</dbReference>
<dbReference type="AlphaFoldDB" id="A0A844FY15"/>
<name>A0A844FY15_9BACT</name>
<dbReference type="Gene3D" id="3.40.50.720">
    <property type="entry name" value="NAD(P)-binding Rossmann-like Domain"/>
    <property type="match status" value="1"/>
</dbReference>
<feature type="domain" description="Gfo/Idh/MocA-like oxidoreductase N-terminal" evidence="3">
    <location>
        <begin position="228"/>
        <end position="347"/>
    </location>
</feature>
<dbReference type="GO" id="GO:0016491">
    <property type="term" value="F:oxidoreductase activity"/>
    <property type="evidence" value="ECO:0007669"/>
    <property type="project" value="UniProtKB-KW"/>
</dbReference>